<dbReference type="EMBL" id="CM001224">
    <property type="protein sequence ID" value="KEH18291.1"/>
    <property type="molecule type" value="Genomic_DNA"/>
</dbReference>
<name>G8A2T4_MEDTR</name>
<dbReference type="PaxDb" id="3880-AES85772"/>
<dbReference type="EnsemblPlants" id="KEH18291">
    <property type="protein sequence ID" value="KEH18291"/>
    <property type="gene ID" value="MTR_8g015700"/>
</dbReference>
<organism evidence="1 3">
    <name type="scientific">Medicago truncatula</name>
    <name type="common">Barrel medic</name>
    <name type="synonym">Medicago tribuloides</name>
    <dbReference type="NCBI Taxonomy" id="3880"/>
    <lineage>
        <taxon>Eukaryota</taxon>
        <taxon>Viridiplantae</taxon>
        <taxon>Streptophyta</taxon>
        <taxon>Embryophyta</taxon>
        <taxon>Tracheophyta</taxon>
        <taxon>Spermatophyta</taxon>
        <taxon>Magnoliopsida</taxon>
        <taxon>eudicotyledons</taxon>
        <taxon>Gunneridae</taxon>
        <taxon>Pentapetalae</taxon>
        <taxon>rosids</taxon>
        <taxon>fabids</taxon>
        <taxon>Fabales</taxon>
        <taxon>Fabaceae</taxon>
        <taxon>Papilionoideae</taxon>
        <taxon>50 kb inversion clade</taxon>
        <taxon>NPAAA clade</taxon>
        <taxon>Hologalegina</taxon>
        <taxon>IRL clade</taxon>
        <taxon>Trifolieae</taxon>
        <taxon>Medicago</taxon>
    </lineage>
</organism>
<keyword evidence="3" id="KW-1185">Reference proteome</keyword>
<evidence type="ECO:0000313" key="1">
    <source>
        <dbReference type="EMBL" id="KEH18291.1"/>
    </source>
</evidence>
<sequence>MKTSSAEKLRSDFVSEQPSKGFKHDRILASASADKISNAKHSPSIVYPPPLPNQWFVPVI</sequence>
<reference evidence="1 3" key="1">
    <citation type="journal article" date="2011" name="Nature">
        <title>The Medicago genome provides insight into the evolution of rhizobial symbioses.</title>
        <authorList>
            <person name="Young N.D."/>
            <person name="Debelle F."/>
            <person name="Oldroyd G.E."/>
            <person name="Geurts R."/>
            <person name="Cannon S.B."/>
            <person name="Udvardi M.K."/>
            <person name="Benedito V.A."/>
            <person name="Mayer K.F."/>
            <person name="Gouzy J."/>
            <person name="Schoof H."/>
            <person name="Van de Peer Y."/>
            <person name="Proost S."/>
            <person name="Cook D.R."/>
            <person name="Meyers B.C."/>
            <person name="Spannagl M."/>
            <person name="Cheung F."/>
            <person name="De Mita S."/>
            <person name="Krishnakumar V."/>
            <person name="Gundlach H."/>
            <person name="Zhou S."/>
            <person name="Mudge J."/>
            <person name="Bharti A.K."/>
            <person name="Murray J.D."/>
            <person name="Naoumkina M.A."/>
            <person name="Rosen B."/>
            <person name="Silverstein K.A."/>
            <person name="Tang H."/>
            <person name="Rombauts S."/>
            <person name="Zhao P.X."/>
            <person name="Zhou P."/>
            <person name="Barbe V."/>
            <person name="Bardou P."/>
            <person name="Bechner M."/>
            <person name="Bellec A."/>
            <person name="Berger A."/>
            <person name="Berges H."/>
            <person name="Bidwell S."/>
            <person name="Bisseling T."/>
            <person name="Choisne N."/>
            <person name="Couloux A."/>
            <person name="Denny R."/>
            <person name="Deshpande S."/>
            <person name="Dai X."/>
            <person name="Doyle J.J."/>
            <person name="Dudez A.M."/>
            <person name="Farmer A.D."/>
            <person name="Fouteau S."/>
            <person name="Franken C."/>
            <person name="Gibelin C."/>
            <person name="Gish J."/>
            <person name="Goldstein S."/>
            <person name="Gonzalez A.J."/>
            <person name="Green P.J."/>
            <person name="Hallab A."/>
            <person name="Hartog M."/>
            <person name="Hua A."/>
            <person name="Humphray S.J."/>
            <person name="Jeong D.H."/>
            <person name="Jing Y."/>
            <person name="Jocker A."/>
            <person name="Kenton S.M."/>
            <person name="Kim D.J."/>
            <person name="Klee K."/>
            <person name="Lai H."/>
            <person name="Lang C."/>
            <person name="Lin S."/>
            <person name="Macmil S.L."/>
            <person name="Magdelenat G."/>
            <person name="Matthews L."/>
            <person name="McCorrison J."/>
            <person name="Monaghan E.L."/>
            <person name="Mun J.H."/>
            <person name="Najar F.Z."/>
            <person name="Nicholson C."/>
            <person name="Noirot C."/>
            <person name="O'Bleness M."/>
            <person name="Paule C.R."/>
            <person name="Poulain J."/>
            <person name="Prion F."/>
            <person name="Qin B."/>
            <person name="Qu C."/>
            <person name="Retzel E.F."/>
            <person name="Riddle C."/>
            <person name="Sallet E."/>
            <person name="Samain S."/>
            <person name="Samson N."/>
            <person name="Sanders I."/>
            <person name="Saurat O."/>
            <person name="Scarpelli C."/>
            <person name="Schiex T."/>
            <person name="Segurens B."/>
            <person name="Severin A.J."/>
            <person name="Sherrier D.J."/>
            <person name="Shi R."/>
            <person name="Sims S."/>
            <person name="Singer S.R."/>
            <person name="Sinharoy S."/>
            <person name="Sterck L."/>
            <person name="Viollet A."/>
            <person name="Wang B.B."/>
            <person name="Wang K."/>
            <person name="Wang M."/>
            <person name="Wang X."/>
            <person name="Warfsmann J."/>
            <person name="Weissenbach J."/>
            <person name="White D.D."/>
            <person name="White J.D."/>
            <person name="Wiley G.B."/>
            <person name="Wincker P."/>
            <person name="Xing Y."/>
            <person name="Yang L."/>
            <person name="Yao Z."/>
            <person name="Ying F."/>
            <person name="Zhai J."/>
            <person name="Zhou L."/>
            <person name="Zuber A."/>
            <person name="Denarie J."/>
            <person name="Dixon R.A."/>
            <person name="May G.D."/>
            <person name="Schwartz D.C."/>
            <person name="Rogers J."/>
            <person name="Quetier F."/>
            <person name="Town C.D."/>
            <person name="Roe B.A."/>
        </authorList>
    </citation>
    <scope>NUCLEOTIDE SEQUENCE [LARGE SCALE GENOMIC DNA]</scope>
    <source>
        <strain evidence="1">A17</strain>
        <strain evidence="2 3">cv. Jemalong A17</strain>
    </source>
</reference>
<protein>
    <submittedName>
        <fullName evidence="1 2">Uncharacterized protein</fullName>
    </submittedName>
</protein>
<reference evidence="1 3" key="2">
    <citation type="journal article" date="2014" name="BMC Genomics">
        <title>An improved genome release (version Mt4.0) for the model legume Medicago truncatula.</title>
        <authorList>
            <person name="Tang H."/>
            <person name="Krishnakumar V."/>
            <person name="Bidwell S."/>
            <person name="Rosen B."/>
            <person name="Chan A."/>
            <person name="Zhou S."/>
            <person name="Gentzbittel L."/>
            <person name="Childs K.L."/>
            <person name="Yandell M."/>
            <person name="Gundlach H."/>
            <person name="Mayer K.F."/>
            <person name="Schwartz D.C."/>
            <person name="Town C.D."/>
        </authorList>
    </citation>
    <scope>GENOME REANNOTATION</scope>
    <source>
        <strain evidence="1">A17</strain>
        <strain evidence="2 3">cv. Jemalong A17</strain>
    </source>
</reference>
<reference evidence="2" key="3">
    <citation type="submission" date="2015-04" db="UniProtKB">
        <authorList>
            <consortium name="EnsemblPlants"/>
        </authorList>
    </citation>
    <scope>IDENTIFICATION</scope>
    <source>
        <strain evidence="2">cv. Jemalong A17</strain>
    </source>
</reference>
<accession>G8A2T4</accession>
<evidence type="ECO:0000313" key="2">
    <source>
        <dbReference type="EnsemblPlants" id="KEH18291"/>
    </source>
</evidence>
<dbReference type="AlphaFoldDB" id="G8A2T4"/>
<gene>
    <name evidence="1" type="ordered locus">MTR_8g015700</name>
</gene>
<proteinExistence type="predicted"/>
<dbReference type="Proteomes" id="UP000002051">
    <property type="component" value="Chromosome 8"/>
</dbReference>
<evidence type="ECO:0000313" key="3">
    <source>
        <dbReference type="Proteomes" id="UP000002051"/>
    </source>
</evidence>
<dbReference type="HOGENOM" id="CLU_2945254_0_0_1"/>